<dbReference type="RefSeq" id="WP_064786973.1">
    <property type="nucleotide sequence ID" value="NZ_JAPRAY010000003.1"/>
</dbReference>
<evidence type="ECO:0000313" key="1">
    <source>
        <dbReference type="EMBL" id="MCZ0666553.1"/>
    </source>
</evidence>
<name>A0A9Q4F287_MEDGN</name>
<proteinExistence type="predicted"/>
<dbReference type="AlphaFoldDB" id="A0A9Q4F287"/>
<dbReference type="EMBL" id="JAPRAY010000003">
    <property type="protein sequence ID" value="MCZ0666553.1"/>
    <property type="molecule type" value="Genomic_DNA"/>
</dbReference>
<organism evidence="1 2">
    <name type="scientific">Mediterraneibacter gnavus</name>
    <name type="common">Ruminococcus gnavus</name>
    <dbReference type="NCBI Taxonomy" id="33038"/>
    <lineage>
        <taxon>Bacteria</taxon>
        <taxon>Bacillati</taxon>
        <taxon>Bacillota</taxon>
        <taxon>Clostridia</taxon>
        <taxon>Lachnospirales</taxon>
        <taxon>Lachnospiraceae</taxon>
        <taxon>Mediterraneibacter</taxon>
    </lineage>
</organism>
<reference evidence="1" key="1">
    <citation type="submission" date="2022-11" db="EMBL/GenBank/DDBJ databases">
        <title>Temperate bacteriophages infecting mucin-degrading bacterium Ruminococcus gnavus from the human gut.</title>
        <authorList>
            <person name="Buttimer C."/>
        </authorList>
    </citation>
    <scope>NUCLEOTIDE SEQUENCE</scope>
    <source>
        <strain evidence="1">CCUG 49994</strain>
    </source>
</reference>
<gene>
    <name evidence="1" type="ORF">OZZ17_03255</name>
</gene>
<sequence length="60" mass="7008">MARKNFATPVEESIQNDFKIECKNQGYKQNEVIEALMTGFVNGEIKIEKKISYKIVQREK</sequence>
<comment type="caution">
    <text evidence="1">The sequence shown here is derived from an EMBL/GenBank/DDBJ whole genome shotgun (WGS) entry which is preliminary data.</text>
</comment>
<accession>A0A9Q4F287</accession>
<evidence type="ECO:0000313" key="2">
    <source>
        <dbReference type="Proteomes" id="UP001079535"/>
    </source>
</evidence>
<dbReference type="Proteomes" id="UP001079535">
    <property type="component" value="Unassembled WGS sequence"/>
</dbReference>
<protein>
    <submittedName>
        <fullName evidence="1">Uncharacterized protein</fullName>
    </submittedName>
</protein>